<dbReference type="GO" id="GO:0004190">
    <property type="term" value="F:aspartic-type endopeptidase activity"/>
    <property type="evidence" value="ECO:0007669"/>
    <property type="project" value="InterPro"/>
</dbReference>
<dbReference type="PANTHER" id="PTHR34222">
    <property type="entry name" value="GAG_PRE-INTEGRS DOMAIN-CONTAINING PROTEIN"/>
    <property type="match status" value="1"/>
</dbReference>
<dbReference type="PROSITE" id="PS00141">
    <property type="entry name" value="ASP_PROTEASE"/>
    <property type="match status" value="1"/>
</dbReference>
<evidence type="ECO:0008006" key="7">
    <source>
        <dbReference type="Google" id="ProtNLM"/>
    </source>
</evidence>
<dbReference type="GO" id="GO:0008270">
    <property type="term" value="F:zinc ion binding"/>
    <property type="evidence" value="ECO:0007669"/>
    <property type="project" value="UniProtKB-KW"/>
</dbReference>
<comment type="caution">
    <text evidence="5">The sequence shown here is derived from an EMBL/GenBank/DDBJ whole genome shotgun (WGS) entry which is preliminary data.</text>
</comment>
<dbReference type="Gene3D" id="2.40.70.10">
    <property type="entry name" value="Acid Proteases"/>
    <property type="match status" value="1"/>
</dbReference>
<evidence type="ECO:0000256" key="2">
    <source>
        <dbReference type="PROSITE-ProRule" id="PRU00047"/>
    </source>
</evidence>
<dbReference type="SUPFAM" id="SSF57756">
    <property type="entry name" value="Retrovirus zinc finger-like domains"/>
    <property type="match status" value="1"/>
</dbReference>
<dbReference type="InterPro" id="IPR001969">
    <property type="entry name" value="Aspartic_peptidase_AS"/>
</dbReference>
<dbReference type="SUPFAM" id="SSF50630">
    <property type="entry name" value="Acid proteases"/>
    <property type="match status" value="1"/>
</dbReference>
<dbReference type="InterPro" id="IPR001878">
    <property type="entry name" value="Znf_CCHC"/>
</dbReference>
<dbReference type="InterPro" id="IPR036875">
    <property type="entry name" value="Znf_CCHC_sf"/>
</dbReference>
<evidence type="ECO:0000259" key="4">
    <source>
        <dbReference type="PROSITE" id="PS50175"/>
    </source>
</evidence>
<dbReference type="AlphaFoldDB" id="A0AAV0VKY8"/>
<dbReference type="Proteomes" id="UP001160148">
    <property type="component" value="Unassembled WGS sequence"/>
</dbReference>
<organism evidence="5 6">
    <name type="scientific">Macrosiphum euphorbiae</name>
    <name type="common">potato aphid</name>
    <dbReference type="NCBI Taxonomy" id="13131"/>
    <lineage>
        <taxon>Eukaryota</taxon>
        <taxon>Metazoa</taxon>
        <taxon>Ecdysozoa</taxon>
        <taxon>Arthropoda</taxon>
        <taxon>Hexapoda</taxon>
        <taxon>Insecta</taxon>
        <taxon>Pterygota</taxon>
        <taxon>Neoptera</taxon>
        <taxon>Paraneoptera</taxon>
        <taxon>Hemiptera</taxon>
        <taxon>Sternorrhyncha</taxon>
        <taxon>Aphidomorpha</taxon>
        <taxon>Aphidoidea</taxon>
        <taxon>Aphididae</taxon>
        <taxon>Macrosiphini</taxon>
        <taxon>Macrosiphum</taxon>
    </lineage>
</organism>
<keyword evidence="2" id="KW-0479">Metal-binding</keyword>
<evidence type="ECO:0000259" key="3">
    <source>
        <dbReference type="PROSITE" id="PS50158"/>
    </source>
</evidence>
<keyword evidence="2" id="KW-0863">Zinc-finger</keyword>
<dbReference type="EMBL" id="CARXXK010000001">
    <property type="protein sequence ID" value="CAI6343897.1"/>
    <property type="molecule type" value="Genomic_DNA"/>
</dbReference>
<dbReference type="SMART" id="SM00343">
    <property type="entry name" value="ZnF_C2HC"/>
    <property type="match status" value="2"/>
</dbReference>
<dbReference type="PANTHER" id="PTHR34222:SF100">
    <property type="entry name" value="CCHC-TYPE DOMAIN-CONTAINING PROTEIN"/>
    <property type="match status" value="1"/>
</dbReference>
<evidence type="ECO:0000313" key="6">
    <source>
        <dbReference type="Proteomes" id="UP001160148"/>
    </source>
</evidence>
<evidence type="ECO:0000256" key="1">
    <source>
        <dbReference type="ARBA" id="ARBA00022801"/>
    </source>
</evidence>
<dbReference type="PROSITE" id="PS50175">
    <property type="entry name" value="ASP_PROT_RETROV"/>
    <property type="match status" value="1"/>
</dbReference>
<feature type="domain" description="CCHC-type" evidence="3">
    <location>
        <begin position="237"/>
        <end position="251"/>
    </location>
</feature>
<dbReference type="PROSITE" id="PS50158">
    <property type="entry name" value="ZF_CCHC"/>
    <property type="match status" value="1"/>
</dbReference>
<dbReference type="InterPro" id="IPR001995">
    <property type="entry name" value="Peptidase_A2_cat"/>
</dbReference>
<evidence type="ECO:0000313" key="5">
    <source>
        <dbReference type="EMBL" id="CAI6343897.1"/>
    </source>
</evidence>
<protein>
    <recommendedName>
        <fullName evidence="7">CCHC-type domain-containing protein</fullName>
    </recommendedName>
</protein>
<dbReference type="InterPro" id="IPR021109">
    <property type="entry name" value="Peptidase_aspartic_dom_sf"/>
</dbReference>
<reference evidence="5 6" key="1">
    <citation type="submission" date="2023-01" db="EMBL/GenBank/DDBJ databases">
        <authorList>
            <person name="Whitehead M."/>
        </authorList>
    </citation>
    <scope>NUCLEOTIDE SEQUENCE [LARGE SCALE GENOMIC DNA]</scope>
</reference>
<dbReference type="GO" id="GO:0006508">
    <property type="term" value="P:proteolysis"/>
    <property type="evidence" value="ECO:0007669"/>
    <property type="project" value="InterPro"/>
</dbReference>
<name>A0AAV0VKY8_9HEMI</name>
<keyword evidence="6" id="KW-1185">Reference proteome</keyword>
<proteinExistence type="predicted"/>
<sequence>MSDDSQSSDNSSIESSDSNYQVTELFEIEIVEMTIPKLTYESGIKFIPRYGGEEGELGSFIKSCEYVINNVVDSLQPLILEGILAKLSGRADQVTRFKSIGTFDELKTILTENFGIYQTVSQLQLELAACVQTKNEGIKAYYEKVEGICFKLIEAMVLENPKKAEETVINKIVKRQALNVFVAGLREPYNILVKAQSRDTLREAYQVALEEEKALLAQEHNRKLFVNSDKGVKPGVKCFKCNKIGHKSFQCYSKSTGQGKNQSYEKTNRENDRKKWEDQAKITCNYCKKPGHVMANCYKIKNRNRYQGENSNNSSVSNAPVANSLTVSEYQARVLTIIEMKNECVKCDVPLLKNNVGEFLVDSGADLNLIKFSKLKGEVRMFPSKTVQLRGINATPVLTLGRTTLELIAGDVKLSSEFEIVFDDFPICVDGIIGKKLLKEYKMCIDLERNVLVVPDNKINIPPRAQTIVPIRVNKLLQNKCLVVQSQRINEDVTIGSTIGNVEKEYMKGIVLNNSDEWQEINELELDKLEY</sequence>
<dbReference type="Gene3D" id="4.10.60.10">
    <property type="entry name" value="Zinc finger, CCHC-type"/>
    <property type="match status" value="1"/>
</dbReference>
<dbReference type="GO" id="GO:0003676">
    <property type="term" value="F:nucleic acid binding"/>
    <property type="evidence" value="ECO:0007669"/>
    <property type="project" value="InterPro"/>
</dbReference>
<keyword evidence="2" id="KW-0862">Zinc</keyword>
<feature type="domain" description="Peptidase A2" evidence="4">
    <location>
        <begin position="357"/>
        <end position="437"/>
    </location>
</feature>
<accession>A0AAV0VKY8</accession>
<gene>
    <name evidence="5" type="ORF">MEUPH1_LOCUS1099</name>
</gene>
<keyword evidence="1" id="KW-0378">Hydrolase</keyword>